<evidence type="ECO:0000256" key="13">
    <source>
        <dbReference type="ARBA" id="ARBA00023239"/>
    </source>
</evidence>
<comment type="similarity">
    <text evidence="15">Belongs to the adenylyl cyclase class-4/guanylyl cyclase family.</text>
</comment>
<evidence type="ECO:0000256" key="11">
    <source>
        <dbReference type="ARBA" id="ARBA00023170"/>
    </source>
</evidence>
<evidence type="ECO:0000256" key="10">
    <source>
        <dbReference type="ARBA" id="ARBA00023136"/>
    </source>
</evidence>
<evidence type="ECO:0000256" key="8">
    <source>
        <dbReference type="ARBA" id="ARBA00022989"/>
    </source>
</evidence>
<dbReference type="FunFam" id="3.30.70.1230:FF:000004">
    <property type="entry name" value="Guanylate cyclase"/>
    <property type="match status" value="1"/>
</dbReference>
<dbReference type="SUPFAM" id="SSF56112">
    <property type="entry name" value="Protein kinase-like (PK-like)"/>
    <property type="match status" value="1"/>
</dbReference>
<name>W6UP63_ECHGR</name>
<keyword evidence="11 21" id="KW-0675">Receptor</keyword>
<dbReference type="FunFam" id="3.40.50.2300:FF:000153">
    <property type="entry name" value="Guanylate cyclase"/>
    <property type="match status" value="1"/>
</dbReference>
<dbReference type="InterPro" id="IPR011009">
    <property type="entry name" value="Kinase-like_dom_sf"/>
</dbReference>
<proteinExistence type="inferred from homology"/>
<dbReference type="SUPFAM" id="SSF53822">
    <property type="entry name" value="Periplasmic binding protein-like I"/>
    <property type="match status" value="2"/>
</dbReference>
<evidence type="ECO:0000256" key="18">
    <source>
        <dbReference type="SAM" id="Phobius"/>
    </source>
</evidence>
<keyword evidence="10 18" id="KW-0472">Membrane</keyword>
<dbReference type="GO" id="GO:0004672">
    <property type="term" value="F:protein kinase activity"/>
    <property type="evidence" value="ECO:0007669"/>
    <property type="project" value="InterPro"/>
</dbReference>
<sequence length="1832" mass="202872">MFSQIKQRCDLANRDREIRAANVTNPGYLKSRIPVVKFGVQLATDGRDSIAQMLPAIDLAIEKVTTMPAYRGVVFRVVPILYFDWLACDSLAVLEKFNRREVNVIFGPINDFVLGAAARFSTALYLVPIVSPAASSIQLADKNEFGMLTRMYFTYADLEWVIASTLIHFGWKPEISTPIAMITVQPITISDAFNAGWDSFFQQQAIATVLVNYKRHRYHVERGVDEIRNIFKELPKVARNTNKLVLLVQFTRCFTDLCAAMADGTADISIAGGGEDVHFCDLPTDEAAYRIAILVPFDPTLGDISAAAAQLQVHYLHFGLATVPKSMKSLGEPIGKLSQNAKVATYLAPALDYAINRIQALPFASRLPRLEFLWGDTKCDVAVTLNLIFHFLMDDPVHAFIGPVCTFPLASAARIVGARFKRPLVTFGGFEIDLADKTRYPQLTRLGGHHGSLNGFLYTVFTHFGWEPRAHKNIALLHVRVDETTADLEGVSPQIVAAAASAFFVAKAILSGGGLGGFRVEGVITDHNNVEDMRQRMKQISSYGRVVILCADPDAVRQLMLIAYELGFINGEYVFINIDLLSSSEQQARPWFRLNAPAEENKRAREAYRVLMTVTLRKPDSEEYLKFAHEVQRRAKNDYNYSYASNEINPFIGAFHDAVLLYTLALKDTMDSGGSISNGTMLTYYMRNRTFQGIAGNVSVDINGDRNADYSLLDMNPKTGVFEVVGNYFGNAKKYAPVHTKTIDWANEENAPPPDTPPCGFDGTRCSNTNCLVGIRKEALNFHAVISLLCVLLAPPDILRISIGVTVTLVIFVLGTIIGGVFMYRRARFKAELRAMNWIIPWEALDPSSNRTRHHRRNSIGYVNQKSAAVNRGNAVAASGVTVETNAAPATPNSGDKAVVFEVDTPSATSPERQFLLAADEEGELDLDIEKGPVEDNASIVADATSHLPHPPSTQSSKVTFGSPTTLQLKQQQQQQKKRSSHSGGMRAIFKVSSAESHSTPPTPQAMEDSWAGGNSGGGMSNWWRRQQRWSRKSEVLSQEDSNLGASSIGGGGVGWMTWLGGSGVATHKKSVHDFPPMSEKRRRKVSSKRVPHSKPRRKKSSFAWDGGFMNNKSTRRSESMGSRDSLSSVDTISESQFDLNQNKQVFSSTTVYKGNVVALKNLPYHRVDLTNELLAEVNRVKDLNYDHICHFVGACIEPQHLCLVYEYCPKGSLKDVLEDEQIKLDWMFKFSLMQDICRGMIYLHHNLGPHGKLKSSNCMVDSRFSLKITDFDLHLLRGPPPPPDYSPTYYRSQLWTAPELLRAYPNHGEFRGTCKGDVYSFAIVCQEIIYRKGVFYRPDISEPKAIVELVKLSPPFRPLLEVSQEDGCTADLVGLIRSAWTEEPSFRPDFTAIKLSMRKFNDTTQRCARITCSELVSGSEERPVRAPREHTRSHMSDYENYEKALGWAKRLTKMEFSSYSLFGRGGDTDNLLDNLLSRMEQYANNLEDLVAERTDQYLVEKKKVEELLYSILPKSVASQLIRKQPVEAESFESVTIYFSDIVEFTSLSADSTAIQVVELLNQLYTLFDSIIVRFDVYKVETIGDAYMVASGLPQRNGNQHAKEVARMAIEFLKSMSTFIIPHRPDRELKLRIGIHSGPVCAGVVGVKMPRYCLFGDTVNTSSRMESNGEPKRIHISRTTMSILRTFRTFIMSKRGLVEMKGKGKMETYWLHGELRNIVDPPARGVALVDNSCDLVTEAPPTSCGGGDGGDSGLPPPPPPAVPVLATTTPPVATIGVDPQLTATTPPPPLTATPMTAAVAAAKISSSAAIPTANNSPTSKTATSPTGLIRAI</sequence>
<dbReference type="PROSITE" id="PS00452">
    <property type="entry name" value="GUANYLATE_CYCLASE_1"/>
    <property type="match status" value="1"/>
</dbReference>
<organism evidence="21 22">
    <name type="scientific">Echinococcus granulosus</name>
    <name type="common">Hydatid tapeworm</name>
    <dbReference type="NCBI Taxonomy" id="6210"/>
    <lineage>
        <taxon>Eukaryota</taxon>
        <taxon>Metazoa</taxon>
        <taxon>Spiralia</taxon>
        <taxon>Lophotrochozoa</taxon>
        <taxon>Platyhelminthes</taxon>
        <taxon>Cestoda</taxon>
        <taxon>Eucestoda</taxon>
        <taxon>Cyclophyllidea</taxon>
        <taxon>Taeniidae</taxon>
        <taxon>Echinococcus</taxon>
        <taxon>Echinococcus granulosus group</taxon>
    </lineage>
</organism>
<protein>
    <recommendedName>
        <fullName evidence="3 16">Guanylate cyclase</fullName>
        <ecNumber evidence="3 16">4.6.1.2</ecNumber>
    </recommendedName>
</protein>
<comment type="catalytic activity">
    <reaction evidence="1 16">
        <text>GTP = 3',5'-cyclic GMP + diphosphate</text>
        <dbReference type="Rhea" id="RHEA:13665"/>
        <dbReference type="ChEBI" id="CHEBI:33019"/>
        <dbReference type="ChEBI" id="CHEBI:37565"/>
        <dbReference type="ChEBI" id="CHEBI:57746"/>
        <dbReference type="EC" id="4.6.1.2"/>
    </reaction>
</comment>
<reference evidence="21 22" key="1">
    <citation type="journal article" date="2013" name="Nat. Genet.">
        <title>The genome of the hydatid tapeworm Echinococcus granulosus.</title>
        <authorList>
            <person name="Zheng H."/>
            <person name="Zhang W."/>
            <person name="Zhang L."/>
            <person name="Zhang Z."/>
            <person name="Li J."/>
            <person name="Lu G."/>
            <person name="Zhu Y."/>
            <person name="Wang Y."/>
            <person name="Huang Y."/>
            <person name="Liu J."/>
            <person name="Kang H."/>
            <person name="Chen J."/>
            <person name="Wang L."/>
            <person name="Chen A."/>
            <person name="Yu S."/>
            <person name="Gao Z."/>
            <person name="Jin L."/>
            <person name="Gu W."/>
            <person name="Wang Z."/>
            <person name="Zhao L."/>
            <person name="Shi B."/>
            <person name="Wen H."/>
            <person name="Lin R."/>
            <person name="Jones M.K."/>
            <person name="Brejova B."/>
            <person name="Vinar T."/>
            <person name="Zhao G."/>
            <person name="McManus D.P."/>
            <person name="Chen Z."/>
            <person name="Zhou Y."/>
            <person name="Wang S."/>
        </authorList>
    </citation>
    <scope>NUCLEOTIDE SEQUENCE [LARGE SCALE GENOMIC DNA]</scope>
</reference>
<evidence type="ECO:0000256" key="16">
    <source>
        <dbReference type="RuleBase" id="RU003431"/>
    </source>
</evidence>
<dbReference type="OMA" id="KTIDWAN"/>
<gene>
    <name evidence="21" type="ORF">EGR_02678</name>
</gene>
<dbReference type="GO" id="GO:0035556">
    <property type="term" value="P:intracellular signal transduction"/>
    <property type="evidence" value="ECO:0007669"/>
    <property type="project" value="InterPro"/>
</dbReference>
<feature type="domain" description="Guanylate cyclase" evidence="20">
    <location>
        <begin position="1536"/>
        <end position="1666"/>
    </location>
</feature>
<keyword evidence="14 16" id="KW-0141">cGMP biosynthesis</keyword>
<dbReference type="EMBL" id="APAU02000012">
    <property type="protein sequence ID" value="EUB62546.1"/>
    <property type="molecule type" value="Genomic_DNA"/>
</dbReference>
<dbReference type="SUPFAM" id="SSF55073">
    <property type="entry name" value="Nucleotide cyclase"/>
    <property type="match status" value="1"/>
</dbReference>
<evidence type="ECO:0000256" key="15">
    <source>
        <dbReference type="RuleBase" id="RU000405"/>
    </source>
</evidence>
<dbReference type="GO" id="GO:0004016">
    <property type="term" value="F:adenylate cyclase activity"/>
    <property type="evidence" value="ECO:0007669"/>
    <property type="project" value="TreeGrafter"/>
</dbReference>
<dbReference type="Pfam" id="PF01094">
    <property type="entry name" value="ANF_receptor"/>
    <property type="match status" value="2"/>
</dbReference>
<dbReference type="InterPro" id="IPR000719">
    <property type="entry name" value="Prot_kinase_dom"/>
</dbReference>
<dbReference type="Proteomes" id="UP000019149">
    <property type="component" value="Unassembled WGS sequence"/>
</dbReference>
<comment type="caution">
    <text evidence="21">The sequence shown here is derived from an EMBL/GenBank/DDBJ whole genome shotgun (WGS) entry which is preliminary data.</text>
</comment>
<dbReference type="CDD" id="cd06373">
    <property type="entry name" value="PBP1_NPR-like"/>
    <property type="match status" value="1"/>
</dbReference>
<evidence type="ECO:0000256" key="2">
    <source>
        <dbReference type="ARBA" id="ARBA00004251"/>
    </source>
</evidence>
<dbReference type="GO" id="GO:0004383">
    <property type="term" value="F:guanylate cyclase activity"/>
    <property type="evidence" value="ECO:0007669"/>
    <property type="project" value="UniProtKB-EC"/>
</dbReference>
<dbReference type="InterPro" id="IPR001828">
    <property type="entry name" value="ANF_lig-bd_rcpt"/>
</dbReference>
<dbReference type="InterPro" id="IPR001170">
    <property type="entry name" value="ANPR/GUC"/>
</dbReference>
<dbReference type="PROSITE" id="PS50125">
    <property type="entry name" value="GUANYLATE_CYCLASE_2"/>
    <property type="match status" value="1"/>
</dbReference>
<dbReference type="InterPro" id="IPR028082">
    <property type="entry name" value="Peripla_BP_I"/>
</dbReference>
<evidence type="ECO:0000256" key="12">
    <source>
        <dbReference type="ARBA" id="ARBA00023180"/>
    </source>
</evidence>
<feature type="region of interest" description="Disordered" evidence="17">
    <location>
        <begin position="944"/>
        <end position="1022"/>
    </location>
</feature>
<dbReference type="CTD" id="36338393"/>
<dbReference type="GO" id="GO:0001653">
    <property type="term" value="F:peptide receptor activity"/>
    <property type="evidence" value="ECO:0007669"/>
    <property type="project" value="TreeGrafter"/>
</dbReference>
<evidence type="ECO:0000256" key="1">
    <source>
        <dbReference type="ARBA" id="ARBA00001436"/>
    </source>
</evidence>
<dbReference type="PANTHER" id="PTHR11920">
    <property type="entry name" value="GUANYLYL CYCLASE"/>
    <property type="match status" value="1"/>
</dbReference>
<evidence type="ECO:0000256" key="4">
    <source>
        <dbReference type="ARBA" id="ARBA00022475"/>
    </source>
</evidence>
<evidence type="ECO:0000259" key="19">
    <source>
        <dbReference type="PROSITE" id="PS50011"/>
    </source>
</evidence>
<dbReference type="CDD" id="cd07302">
    <property type="entry name" value="CHD"/>
    <property type="match status" value="1"/>
</dbReference>
<dbReference type="Pfam" id="PF00211">
    <property type="entry name" value="Guanylate_cyc"/>
    <property type="match status" value="1"/>
</dbReference>
<feature type="region of interest" description="Disordered" evidence="17">
    <location>
        <begin position="1068"/>
        <end position="1127"/>
    </location>
</feature>
<dbReference type="GO" id="GO:0005524">
    <property type="term" value="F:ATP binding"/>
    <property type="evidence" value="ECO:0007669"/>
    <property type="project" value="InterPro"/>
</dbReference>
<feature type="compositionally biased region" description="Basic residues" evidence="17">
    <location>
        <begin position="1081"/>
        <end position="1101"/>
    </location>
</feature>
<dbReference type="OrthoDB" id="1890790at2759"/>
<evidence type="ECO:0000256" key="9">
    <source>
        <dbReference type="ARBA" id="ARBA00023134"/>
    </source>
</evidence>
<evidence type="ECO:0000256" key="14">
    <source>
        <dbReference type="ARBA" id="ARBA00023293"/>
    </source>
</evidence>
<feature type="region of interest" description="Disordered" evidence="17">
    <location>
        <begin position="1810"/>
        <end position="1832"/>
    </location>
</feature>
<keyword evidence="7" id="KW-0547">Nucleotide-binding</keyword>
<dbReference type="SMART" id="SM00044">
    <property type="entry name" value="CYCc"/>
    <property type="match status" value="1"/>
</dbReference>
<dbReference type="InterPro" id="IPR018297">
    <property type="entry name" value="A/G_cyclase_CS"/>
</dbReference>
<dbReference type="Pfam" id="PF07714">
    <property type="entry name" value="PK_Tyr_Ser-Thr"/>
    <property type="match status" value="1"/>
</dbReference>
<evidence type="ECO:0000256" key="7">
    <source>
        <dbReference type="ARBA" id="ARBA00022741"/>
    </source>
</evidence>
<keyword evidence="8 18" id="KW-1133">Transmembrane helix</keyword>
<feature type="domain" description="Protein kinase" evidence="19">
    <location>
        <begin position="1127"/>
        <end position="1401"/>
    </location>
</feature>
<dbReference type="GO" id="GO:0005525">
    <property type="term" value="F:GTP binding"/>
    <property type="evidence" value="ECO:0007669"/>
    <property type="project" value="UniProtKB-KW"/>
</dbReference>
<accession>W6UP63</accession>
<evidence type="ECO:0000256" key="3">
    <source>
        <dbReference type="ARBA" id="ARBA00012202"/>
    </source>
</evidence>
<keyword evidence="4" id="KW-1003">Cell membrane</keyword>
<keyword evidence="6" id="KW-0732">Signal</keyword>
<comment type="subcellular location">
    <subcellularLocation>
        <location evidence="2">Cell membrane</location>
        <topology evidence="2">Single-pass type I membrane protein</topology>
    </subcellularLocation>
</comment>
<evidence type="ECO:0000313" key="21">
    <source>
        <dbReference type="EMBL" id="EUB62546.1"/>
    </source>
</evidence>
<dbReference type="Gene3D" id="3.40.50.2300">
    <property type="match status" value="4"/>
</dbReference>
<evidence type="ECO:0000259" key="20">
    <source>
        <dbReference type="PROSITE" id="PS50125"/>
    </source>
</evidence>
<evidence type="ECO:0000256" key="6">
    <source>
        <dbReference type="ARBA" id="ARBA00022729"/>
    </source>
</evidence>
<evidence type="ECO:0000256" key="17">
    <source>
        <dbReference type="SAM" id="MobiDB-lite"/>
    </source>
</evidence>
<dbReference type="GO" id="GO:0007168">
    <property type="term" value="P:receptor guanylyl cyclase signaling pathway"/>
    <property type="evidence" value="ECO:0007669"/>
    <property type="project" value="TreeGrafter"/>
</dbReference>
<dbReference type="KEGG" id="egl:EGR_02678"/>
<dbReference type="RefSeq" id="XP_024353742.1">
    <property type="nucleotide sequence ID" value="XM_024491927.1"/>
</dbReference>
<dbReference type="Gene3D" id="6.10.250.780">
    <property type="match status" value="1"/>
</dbReference>
<dbReference type="STRING" id="6210.W6UP63"/>
<dbReference type="PROSITE" id="PS50011">
    <property type="entry name" value="PROTEIN_KINASE_DOM"/>
    <property type="match status" value="1"/>
</dbReference>
<dbReference type="GO" id="GO:0005886">
    <property type="term" value="C:plasma membrane"/>
    <property type="evidence" value="ECO:0007669"/>
    <property type="project" value="UniProtKB-SubCell"/>
</dbReference>
<feature type="compositionally biased region" description="Polar residues" evidence="17">
    <location>
        <begin position="953"/>
        <end position="966"/>
    </location>
</feature>
<keyword evidence="9" id="KW-0342">GTP-binding</keyword>
<feature type="transmembrane region" description="Helical" evidence="18">
    <location>
        <begin position="798"/>
        <end position="824"/>
    </location>
</feature>
<keyword evidence="5 18" id="KW-0812">Transmembrane</keyword>
<keyword evidence="22" id="KW-1185">Reference proteome</keyword>
<dbReference type="PRINTS" id="PR00255">
    <property type="entry name" value="NATPEPTIDER"/>
</dbReference>
<feature type="compositionally biased region" description="Polar residues" evidence="17">
    <location>
        <begin position="1812"/>
        <end position="1826"/>
    </location>
</feature>
<dbReference type="EC" id="4.6.1.2" evidence="3 16"/>
<evidence type="ECO:0000313" key="22">
    <source>
        <dbReference type="Proteomes" id="UP000019149"/>
    </source>
</evidence>
<dbReference type="PANTHER" id="PTHR11920:SF494">
    <property type="entry name" value="ATRIAL NATRIURETIC PEPTIDE RECEPTOR 2"/>
    <property type="match status" value="1"/>
</dbReference>
<dbReference type="InterPro" id="IPR029787">
    <property type="entry name" value="Nucleotide_cyclase"/>
</dbReference>
<feature type="region of interest" description="Disordered" evidence="17">
    <location>
        <begin position="1739"/>
        <end position="1761"/>
    </location>
</feature>
<keyword evidence="13 15" id="KW-0456">Lyase</keyword>
<dbReference type="InterPro" id="IPR001054">
    <property type="entry name" value="A/G_cyclase"/>
</dbReference>
<evidence type="ECO:0000256" key="5">
    <source>
        <dbReference type="ARBA" id="ARBA00022692"/>
    </source>
</evidence>
<dbReference type="InterPro" id="IPR001245">
    <property type="entry name" value="Ser-Thr/Tyr_kinase_cat_dom"/>
</dbReference>
<dbReference type="Gene3D" id="1.10.510.10">
    <property type="entry name" value="Transferase(Phosphotransferase) domain 1"/>
    <property type="match status" value="1"/>
</dbReference>
<dbReference type="GeneID" id="36338393"/>
<dbReference type="Gene3D" id="3.30.70.1230">
    <property type="entry name" value="Nucleotide cyclase"/>
    <property type="match status" value="1"/>
</dbReference>
<dbReference type="InterPro" id="IPR050401">
    <property type="entry name" value="Cyclic_nucleotide_synthase"/>
</dbReference>
<keyword evidence="12" id="KW-0325">Glycoprotein</keyword>